<sequence length="229" mass="25873">MMEAHRPFQRVLPLMVEKVTLNDVWSGEDLDAARTFIVASGAGSHVMKFNIAQPVDKSGSLKRLCSGLVALLEHLPSLELLRLSMCIGEGQKPILNIDEALMALQWPTDDDATTTQADNQCRLRSMKICPKLEGFETHAMVMDSTLLRIMLESRIRDPNIPARPGLPWQLEYARVGNPTLTDDPEVLQQEGMGARDQLPWLVEMEEKGWCRSHREKERVFSRDIQPMPA</sequence>
<protein>
    <submittedName>
        <fullName evidence="1">Uncharacterized protein</fullName>
    </submittedName>
</protein>
<gene>
    <name evidence="1" type="ORF">BDV98DRAFT_569693</name>
</gene>
<dbReference type="EMBL" id="ML178829">
    <property type="protein sequence ID" value="TFL00377.1"/>
    <property type="molecule type" value="Genomic_DNA"/>
</dbReference>
<accession>A0A5C3QFV6</accession>
<evidence type="ECO:0000313" key="2">
    <source>
        <dbReference type="Proteomes" id="UP000305067"/>
    </source>
</evidence>
<name>A0A5C3QFV6_9AGAR</name>
<keyword evidence="2" id="KW-1185">Reference proteome</keyword>
<evidence type="ECO:0000313" key="1">
    <source>
        <dbReference type="EMBL" id="TFL00377.1"/>
    </source>
</evidence>
<reference evidence="1 2" key="1">
    <citation type="journal article" date="2019" name="Nat. Ecol. Evol.">
        <title>Megaphylogeny resolves global patterns of mushroom evolution.</title>
        <authorList>
            <person name="Varga T."/>
            <person name="Krizsan K."/>
            <person name="Foldi C."/>
            <person name="Dima B."/>
            <person name="Sanchez-Garcia M."/>
            <person name="Sanchez-Ramirez S."/>
            <person name="Szollosi G.J."/>
            <person name="Szarkandi J.G."/>
            <person name="Papp V."/>
            <person name="Albert L."/>
            <person name="Andreopoulos W."/>
            <person name="Angelini C."/>
            <person name="Antonin V."/>
            <person name="Barry K.W."/>
            <person name="Bougher N.L."/>
            <person name="Buchanan P."/>
            <person name="Buyck B."/>
            <person name="Bense V."/>
            <person name="Catcheside P."/>
            <person name="Chovatia M."/>
            <person name="Cooper J."/>
            <person name="Damon W."/>
            <person name="Desjardin D."/>
            <person name="Finy P."/>
            <person name="Geml J."/>
            <person name="Haridas S."/>
            <person name="Hughes K."/>
            <person name="Justo A."/>
            <person name="Karasinski D."/>
            <person name="Kautmanova I."/>
            <person name="Kiss B."/>
            <person name="Kocsube S."/>
            <person name="Kotiranta H."/>
            <person name="LaButti K.M."/>
            <person name="Lechner B.E."/>
            <person name="Liimatainen K."/>
            <person name="Lipzen A."/>
            <person name="Lukacs Z."/>
            <person name="Mihaltcheva S."/>
            <person name="Morgado L.N."/>
            <person name="Niskanen T."/>
            <person name="Noordeloos M.E."/>
            <person name="Ohm R.A."/>
            <person name="Ortiz-Santana B."/>
            <person name="Ovrebo C."/>
            <person name="Racz N."/>
            <person name="Riley R."/>
            <person name="Savchenko A."/>
            <person name="Shiryaev A."/>
            <person name="Soop K."/>
            <person name="Spirin V."/>
            <person name="Szebenyi C."/>
            <person name="Tomsovsky M."/>
            <person name="Tulloss R.E."/>
            <person name="Uehling J."/>
            <person name="Grigoriev I.V."/>
            <person name="Vagvolgyi C."/>
            <person name="Papp T."/>
            <person name="Martin F.M."/>
            <person name="Miettinen O."/>
            <person name="Hibbett D.S."/>
            <person name="Nagy L.G."/>
        </authorList>
    </citation>
    <scope>NUCLEOTIDE SEQUENCE [LARGE SCALE GENOMIC DNA]</scope>
    <source>
        <strain evidence="1 2">CBS 309.79</strain>
    </source>
</reference>
<proteinExistence type="predicted"/>
<organism evidence="1 2">
    <name type="scientific">Pterulicium gracile</name>
    <dbReference type="NCBI Taxonomy" id="1884261"/>
    <lineage>
        <taxon>Eukaryota</taxon>
        <taxon>Fungi</taxon>
        <taxon>Dikarya</taxon>
        <taxon>Basidiomycota</taxon>
        <taxon>Agaricomycotina</taxon>
        <taxon>Agaricomycetes</taxon>
        <taxon>Agaricomycetidae</taxon>
        <taxon>Agaricales</taxon>
        <taxon>Pleurotineae</taxon>
        <taxon>Pterulaceae</taxon>
        <taxon>Pterulicium</taxon>
    </lineage>
</organism>
<dbReference type="Proteomes" id="UP000305067">
    <property type="component" value="Unassembled WGS sequence"/>
</dbReference>
<dbReference type="AlphaFoldDB" id="A0A5C3QFV6"/>